<dbReference type="EMBL" id="ASRX01000067">
    <property type="protein sequence ID" value="EYF02009.1"/>
    <property type="molecule type" value="Genomic_DNA"/>
</dbReference>
<dbReference type="AlphaFoldDB" id="A0A017SYF8"/>
<accession>A0A017SYF8</accession>
<dbReference type="InterPro" id="IPR021655">
    <property type="entry name" value="Put_metal-bd"/>
</dbReference>
<reference evidence="2 3" key="1">
    <citation type="submission" date="2013-05" db="EMBL/GenBank/DDBJ databases">
        <title>Genome assembly of Chondromyces apiculatus DSM 436.</title>
        <authorList>
            <person name="Sharma G."/>
            <person name="Khatri I."/>
            <person name="Kaur C."/>
            <person name="Mayilraj S."/>
            <person name="Subramanian S."/>
        </authorList>
    </citation>
    <scope>NUCLEOTIDE SEQUENCE [LARGE SCALE GENOMIC DNA]</scope>
    <source>
        <strain evidence="2 3">DSM 436</strain>
    </source>
</reference>
<sequence length="777" mass="76541">MQGGYGACSNTPQPEVCDGVDNNCDGIVDNEVPPTACVPPGTPPGQVYGGTSQCQQGLQPCNGVCQGYVGPSVGEICDGIDNDCDGLVDEGLTLGQQCGLATGSCEPGNVACVNGALVCQGGIGPQPEVCDGADNDCDGAVDEGPLTDGPAPGQESCWALPGNCCSWPSGSPVVTWCPPQGADCTTNGTLTSPCNHGTLTCSGGAWQCQGGLAPSPEVCDGVDNNCNGTLDDGNIPQVGLPCGTDIGECSMGQLACAGGMLDCVGDVGPTNELCNGLDDNCNGQVDDGVQSGMPCMPAYDTTLYPGDRTASPCTLGVQLCDPSGTTCVGGVGPQPEVCDGIDNDCDGSIDEVGAAPDGVSGQGVIGQPCGDTSGTCMPGTWACINGNVQCLGGQVAQPEQCDCQDNNCDGSVDNPPAGGSLCSAGKDCVQGANGCSCAPQCSGEFPCPPGQRCEPATVSPSGGMAYYCLPDYDAICGDCAAKTVTGTDGQVLCAPAGSTEAQCSQVPECVCKNQNGCREPCFGVTCAAGQQCAQVGPFAGTCTADTTCWSIPCGAGCGQACHSGTCVDNPCAVTPAPCGPDEVCKPSADFTDVSCVPSCADVTCPQGQACHDGVCIDTCTPACDPGQACNTAQTPPTCTTCLGQCPSGCCDPVTGQCGDCPCTGVVCPEGQTCSDGSCFDTSSGPGTGGAGGTGGSGGSGTTSSSTGTQGGVGGDEGGVWGLPTGGGGCSCEVGPGARSSNAWGAFAGLGLGLLLMRRRRRDPRSTHDVRNAQEVAR</sequence>
<dbReference type="eggNOG" id="COG5184">
    <property type="taxonomic scope" value="Bacteria"/>
</dbReference>
<dbReference type="Proteomes" id="UP000019678">
    <property type="component" value="Unassembled WGS sequence"/>
</dbReference>
<evidence type="ECO:0000313" key="2">
    <source>
        <dbReference type="EMBL" id="EYF02009.1"/>
    </source>
</evidence>
<comment type="caution">
    <text evidence="2">The sequence shown here is derived from an EMBL/GenBank/DDBJ whole genome shotgun (WGS) entry which is preliminary data.</text>
</comment>
<protein>
    <submittedName>
        <fullName evidence="2">Uncharacterized protein</fullName>
    </submittedName>
</protein>
<evidence type="ECO:0000313" key="3">
    <source>
        <dbReference type="Proteomes" id="UP000019678"/>
    </source>
</evidence>
<feature type="compositionally biased region" description="Gly residues" evidence="1">
    <location>
        <begin position="708"/>
        <end position="719"/>
    </location>
</feature>
<dbReference type="Pfam" id="PF11617">
    <property type="entry name" value="Cu-binding_MopE"/>
    <property type="match status" value="7"/>
</dbReference>
<dbReference type="InterPro" id="IPR024038">
    <property type="entry name" value="MYXO-CTERM"/>
</dbReference>
<dbReference type="NCBIfam" id="TIGR03901">
    <property type="entry name" value="MYXO-CTERM"/>
    <property type="match status" value="1"/>
</dbReference>
<name>A0A017SYF8_9BACT</name>
<dbReference type="STRING" id="1192034.CAP_7488"/>
<evidence type="ECO:0000256" key="1">
    <source>
        <dbReference type="SAM" id="MobiDB-lite"/>
    </source>
</evidence>
<organism evidence="2 3">
    <name type="scientific">Chondromyces apiculatus DSM 436</name>
    <dbReference type="NCBI Taxonomy" id="1192034"/>
    <lineage>
        <taxon>Bacteria</taxon>
        <taxon>Pseudomonadati</taxon>
        <taxon>Myxococcota</taxon>
        <taxon>Polyangia</taxon>
        <taxon>Polyangiales</taxon>
        <taxon>Polyangiaceae</taxon>
        <taxon>Chondromyces</taxon>
    </lineage>
</organism>
<gene>
    <name evidence="2" type="ORF">CAP_7488</name>
</gene>
<feature type="region of interest" description="Disordered" evidence="1">
    <location>
        <begin position="689"/>
        <end position="719"/>
    </location>
</feature>
<proteinExistence type="predicted"/>
<keyword evidence="3" id="KW-1185">Reference proteome</keyword>
<feature type="compositionally biased region" description="Gly residues" evidence="1">
    <location>
        <begin position="689"/>
        <end position="700"/>
    </location>
</feature>